<evidence type="ECO:0000256" key="1">
    <source>
        <dbReference type="ARBA" id="ARBA00004613"/>
    </source>
</evidence>
<evidence type="ECO:0000256" key="5">
    <source>
        <dbReference type="ARBA" id="ARBA00023157"/>
    </source>
</evidence>
<evidence type="ECO:0000256" key="4">
    <source>
        <dbReference type="ARBA" id="ARBA00022978"/>
    </source>
</evidence>
<keyword evidence="3" id="KW-0964">Secreted</keyword>
<accession>A0A3F2RGP5</accession>
<dbReference type="OrthoDB" id="125213at2759"/>
<evidence type="ECO:0000313" key="8">
    <source>
        <dbReference type="EMBL" id="RLN56172.1"/>
    </source>
</evidence>
<dbReference type="SUPFAM" id="SSF48647">
    <property type="entry name" value="Fungal elicitin"/>
    <property type="match status" value="1"/>
</dbReference>
<dbReference type="GO" id="GO:0005576">
    <property type="term" value="C:extracellular region"/>
    <property type="evidence" value="ECO:0007669"/>
    <property type="project" value="UniProtKB-SubCell"/>
</dbReference>
<dbReference type="Proteomes" id="UP000277300">
    <property type="component" value="Unassembled WGS sequence"/>
</dbReference>
<sequence>MTDIPTTAAPTIAPTTVPNDITSDSATVSTEPTKPNVATEIPNQSTASNAPTITASGTSQSSSASTVAQTDPSTDSAEDDGELPIASAEPDSSTFQSVESGVCSDAIVHNVYTLYSNCRSAFDLCVSASDYQIFPYMGEHPTQAQIQSMAESDACVAVFIIVIEAKLPACTIGGMPLVSAVETLLKISVDLEDGREDEASSVDVFQKLLTWRYEVDLAKAAGVPHDSDSELYAEFETNLNVALGETAIRVNEDLSVDVRLPNGSYEPFEDALDLVITDASTDATPGYIKASSVEADAELSSSQSPVVRSSG</sequence>
<dbReference type="EMBL" id="MBAD02001549">
    <property type="protein sequence ID" value="RLN53663.1"/>
    <property type="molecule type" value="Genomic_DNA"/>
</dbReference>
<dbReference type="Proteomes" id="UP000284657">
    <property type="component" value="Unassembled WGS sequence"/>
</dbReference>
<dbReference type="Pfam" id="PF00964">
    <property type="entry name" value="Elicitin"/>
    <property type="match status" value="1"/>
</dbReference>
<evidence type="ECO:0000313" key="9">
    <source>
        <dbReference type="Proteomes" id="UP000277300"/>
    </source>
</evidence>
<dbReference type="AlphaFoldDB" id="A0A3F2RGP5"/>
<dbReference type="EMBL" id="MBDO02000383">
    <property type="protein sequence ID" value="RLN56172.1"/>
    <property type="molecule type" value="Genomic_DNA"/>
</dbReference>
<organism evidence="8 9">
    <name type="scientific">Phytophthora kernoviae</name>
    <dbReference type="NCBI Taxonomy" id="325452"/>
    <lineage>
        <taxon>Eukaryota</taxon>
        <taxon>Sar</taxon>
        <taxon>Stramenopiles</taxon>
        <taxon>Oomycota</taxon>
        <taxon>Peronosporomycetes</taxon>
        <taxon>Peronosporales</taxon>
        <taxon>Peronosporaceae</taxon>
        <taxon>Phytophthora</taxon>
    </lineage>
</organism>
<feature type="region of interest" description="Disordered" evidence="6">
    <location>
        <begin position="1"/>
        <end position="94"/>
    </location>
</feature>
<feature type="compositionally biased region" description="Polar residues" evidence="6">
    <location>
        <begin position="41"/>
        <end position="51"/>
    </location>
</feature>
<dbReference type="SMART" id="SM01187">
    <property type="entry name" value="Elicitin"/>
    <property type="match status" value="1"/>
</dbReference>
<keyword evidence="5" id="KW-1015">Disulfide bond</keyword>
<comment type="caution">
    <text evidence="8">The sequence shown here is derived from an EMBL/GenBank/DDBJ whole genome shotgun (WGS) entry which is preliminary data.</text>
</comment>
<keyword evidence="4" id="KW-0928">Hypersensitive response elicitation</keyword>
<feature type="compositionally biased region" description="Polar residues" evidence="6">
    <location>
        <begin position="17"/>
        <end position="33"/>
    </location>
</feature>
<comment type="subcellular location">
    <subcellularLocation>
        <location evidence="1">Secreted</location>
    </subcellularLocation>
</comment>
<feature type="compositionally biased region" description="Low complexity" evidence="6">
    <location>
        <begin position="52"/>
        <end position="70"/>
    </location>
</feature>
<dbReference type="InterPro" id="IPR036470">
    <property type="entry name" value="Elicitin_sf"/>
</dbReference>
<name>A0A3F2RGP5_9STRA</name>
<comment type="similarity">
    <text evidence="2">Belongs to the elicitin family.</text>
</comment>
<dbReference type="Gene3D" id="1.10.239.10">
    <property type="entry name" value="Elicitin domain"/>
    <property type="match status" value="1"/>
</dbReference>
<evidence type="ECO:0000256" key="2">
    <source>
        <dbReference type="ARBA" id="ARBA00009544"/>
    </source>
</evidence>
<reference evidence="9 10" key="1">
    <citation type="submission" date="2018-07" db="EMBL/GenBank/DDBJ databases">
        <title>Genome sequencing of oomycete isolates from Chile give support for New Zealand origin for Phytophthora kernoviae and make available the first Nothophytophthora sp. genome.</title>
        <authorList>
            <person name="Studholme D.J."/>
            <person name="Sanfuentes E."/>
            <person name="Panda P."/>
            <person name="Hill R."/>
            <person name="Sambles C."/>
            <person name="Grant M."/>
            <person name="Williams N.M."/>
            <person name="Mcdougal R.L."/>
        </authorList>
    </citation>
    <scope>NUCLEOTIDE SEQUENCE [LARGE SCALE GENOMIC DNA]</scope>
    <source>
        <strain evidence="8">Chile6</strain>
        <strain evidence="7">Chile7</strain>
    </source>
</reference>
<protein>
    <submittedName>
        <fullName evidence="8">Uncharacterized protein</fullName>
    </submittedName>
</protein>
<proteinExistence type="inferred from homology"/>
<evidence type="ECO:0000313" key="10">
    <source>
        <dbReference type="Proteomes" id="UP000284657"/>
    </source>
</evidence>
<evidence type="ECO:0000256" key="3">
    <source>
        <dbReference type="ARBA" id="ARBA00022525"/>
    </source>
</evidence>
<dbReference type="GO" id="GO:0052040">
    <property type="term" value="P:symbiont-mediated perturbation of host programmed cell death"/>
    <property type="evidence" value="ECO:0007669"/>
    <property type="project" value="UniProtKB-KW"/>
</dbReference>
<dbReference type="InterPro" id="IPR002200">
    <property type="entry name" value="Elicitin"/>
</dbReference>
<evidence type="ECO:0000256" key="6">
    <source>
        <dbReference type="SAM" id="MobiDB-lite"/>
    </source>
</evidence>
<feature type="compositionally biased region" description="Low complexity" evidence="6">
    <location>
        <begin position="1"/>
        <end position="16"/>
    </location>
</feature>
<gene>
    <name evidence="7" type="ORF">BBJ29_005504</name>
    <name evidence="8" type="ORF">BBP00_00008144</name>
</gene>
<evidence type="ECO:0000313" key="7">
    <source>
        <dbReference type="EMBL" id="RLN53663.1"/>
    </source>
</evidence>